<dbReference type="GeneID" id="43370815"/>
<proteinExistence type="predicted"/>
<evidence type="ECO:0000256" key="1">
    <source>
        <dbReference type="SAM" id="Phobius"/>
    </source>
</evidence>
<name>A0A6B9FBX1_9EURY</name>
<sequence length="87" mass="9090">MTDGQISEEGAHAMLELHSVIHNARSTGAFLAGIGIGAGLALSLYRVYSISAPLLYFGSLVFALGGIAFSIVVSRALLWALRGGEVR</sequence>
<gene>
    <name evidence="2" type="ORF">EI982_14680</name>
</gene>
<protein>
    <submittedName>
        <fullName evidence="2">Uncharacterized protein</fullName>
    </submittedName>
</protein>
<feature type="transmembrane region" description="Helical" evidence="1">
    <location>
        <begin position="54"/>
        <end position="81"/>
    </location>
</feature>
<reference evidence="2 3" key="1">
    <citation type="submission" date="2018-12" db="EMBL/GenBank/DDBJ databases">
        <title>Complete genome sequence of Haloplanus rallus MBLA0036.</title>
        <authorList>
            <person name="Nam Y.-d."/>
            <person name="Kang J."/>
            <person name="Chung W.-H."/>
            <person name="Park Y.S."/>
        </authorList>
    </citation>
    <scope>NUCLEOTIDE SEQUENCE [LARGE SCALE GENOMIC DNA]</scope>
    <source>
        <strain evidence="2 3">MBLA0036</strain>
    </source>
</reference>
<accession>A0A6B9FBX1</accession>
<feature type="transmembrane region" description="Helical" evidence="1">
    <location>
        <begin position="28"/>
        <end position="48"/>
    </location>
</feature>
<keyword evidence="1" id="KW-1133">Transmembrane helix</keyword>
<keyword evidence="1" id="KW-0812">Transmembrane</keyword>
<dbReference type="AlphaFoldDB" id="A0A6B9FBX1"/>
<evidence type="ECO:0000313" key="2">
    <source>
        <dbReference type="EMBL" id="QGX95941.1"/>
    </source>
</evidence>
<dbReference type="RefSeq" id="WP_157690401.1">
    <property type="nucleotide sequence ID" value="NZ_CP034345.1"/>
</dbReference>
<keyword evidence="1" id="KW-0472">Membrane</keyword>
<organism evidence="2 3">
    <name type="scientific">Haloplanus rallus</name>
    <dbReference type="NCBI Taxonomy" id="1816183"/>
    <lineage>
        <taxon>Archaea</taxon>
        <taxon>Methanobacteriati</taxon>
        <taxon>Methanobacteriota</taxon>
        <taxon>Stenosarchaea group</taxon>
        <taxon>Halobacteria</taxon>
        <taxon>Halobacteriales</taxon>
        <taxon>Haloferacaceae</taxon>
        <taxon>Haloplanus</taxon>
    </lineage>
</organism>
<dbReference type="Proteomes" id="UP000428325">
    <property type="component" value="Chromosome"/>
</dbReference>
<dbReference type="EMBL" id="CP034345">
    <property type="protein sequence ID" value="QGX95941.1"/>
    <property type="molecule type" value="Genomic_DNA"/>
</dbReference>
<dbReference type="KEGG" id="hra:EI982_14680"/>
<keyword evidence="3" id="KW-1185">Reference proteome</keyword>
<evidence type="ECO:0000313" key="3">
    <source>
        <dbReference type="Proteomes" id="UP000428325"/>
    </source>
</evidence>